<keyword evidence="1" id="KW-1133">Transmembrane helix</keyword>
<feature type="transmembrane region" description="Helical" evidence="1">
    <location>
        <begin position="7"/>
        <end position="26"/>
    </location>
</feature>
<keyword evidence="1" id="KW-0812">Transmembrane</keyword>
<evidence type="ECO:0008006" key="4">
    <source>
        <dbReference type="Google" id="ProtNLM"/>
    </source>
</evidence>
<sequence>MTSKKKILVYFAVIFFLTLIIFFFILEFRYLNRVVTENRGNIRQIVLTEVYSYLRDLQLFTEDAANFVEDENGPTGQALRSVAGRDKRITAVCLLDRTGKIISSFKGNAPGGNEPGADEPGLYRGALAGSAQGIPYIFGVEKNGRLDQVGAAAVAVGQAGNRYLVVIFNVNDFVNQFMLKYNTGQVKAGILNRAGVPLVWPFEQSSLANFSPGAETFKFQADRYNVSRADLENSSLEVYFFDRQSNFAAYRIITIMFLLFTLYFLIYQFIVELLNANNIQSYFENIDFNIFNHLKEGIILSNKFNRVVFANNVIHELFAEKEIILKKTSLKEITGPLDSFESKVTLKKANNLLEIISAPIVKNGRLLGALVVVSLSHEKEKLYGRALDKVIEFSSDGVVFVDKDGKVVTCNMMASYYLGSVKPDADINHVNTELAGLVESNIGSGSVTRRNLSFGDVYCELAPLYDAGGFYAGTVVFLKDSGQPG</sequence>
<dbReference type="EMBL" id="FOOX01000002">
    <property type="protein sequence ID" value="SFG13984.1"/>
    <property type="molecule type" value="Genomic_DNA"/>
</dbReference>
<keyword evidence="3" id="KW-1185">Reference proteome</keyword>
<name>A0A1I2PD40_9FIRM</name>
<feature type="transmembrane region" description="Helical" evidence="1">
    <location>
        <begin position="248"/>
        <end position="270"/>
    </location>
</feature>
<accession>A0A1I2PD40</accession>
<keyword evidence="1" id="KW-0472">Membrane</keyword>
<dbReference type="AlphaFoldDB" id="A0A1I2PD40"/>
<evidence type="ECO:0000313" key="2">
    <source>
        <dbReference type="EMBL" id="SFG13984.1"/>
    </source>
</evidence>
<dbReference type="STRING" id="341036.SAMN05660649_00838"/>
<gene>
    <name evidence="2" type="ORF">SAMN05660649_00838</name>
</gene>
<dbReference type="RefSeq" id="WP_092468995.1">
    <property type="nucleotide sequence ID" value="NZ_FOOX01000002.1"/>
</dbReference>
<reference evidence="3" key="1">
    <citation type="submission" date="2016-10" db="EMBL/GenBank/DDBJ databases">
        <authorList>
            <person name="Varghese N."/>
            <person name="Submissions S."/>
        </authorList>
    </citation>
    <scope>NUCLEOTIDE SEQUENCE [LARGE SCALE GENOMIC DNA]</scope>
    <source>
        <strain evidence="3">DSM 17038</strain>
    </source>
</reference>
<protein>
    <recommendedName>
        <fullName evidence="4">PAS domain-containing protein</fullName>
    </recommendedName>
</protein>
<dbReference type="OrthoDB" id="1803206at2"/>
<proteinExistence type="predicted"/>
<organism evidence="2 3">
    <name type="scientific">Desulfotruncus arcticus DSM 17038</name>
    <dbReference type="NCBI Taxonomy" id="1121424"/>
    <lineage>
        <taxon>Bacteria</taxon>
        <taxon>Bacillati</taxon>
        <taxon>Bacillota</taxon>
        <taxon>Clostridia</taxon>
        <taxon>Eubacteriales</taxon>
        <taxon>Desulfallaceae</taxon>
        <taxon>Desulfotruncus</taxon>
    </lineage>
</organism>
<evidence type="ECO:0000313" key="3">
    <source>
        <dbReference type="Proteomes" id="UP000199337"/>
    </source>
</evidence>
<dbReference type="Proteomes" id="UP000199337">
    <property type="component" value="Unassembled WGS sequence"/>
</dbReference>
<evidence type="ECO:0000256" key="1">
    <source>
        <dbReference type="SAM" id="Phobius"/>
    </source>
</evidence>